<proteinExistence type="predicted"/>
<dbReference type="GO" id="GO:0062129">
    <property type="term" value="C:chitin-based extracellular matrix"/>
    <property type="evidence" value="ECO:0007669"/>
    <property type="project" value="TreeGrafter"/>
</dbReference>
<dbReference type="Pfam" id="PF00379">
    <property type="entry name" value="Chitin_bind_4"/>
    <property type="match status" value="1"/>
</dbReference>
<evidence type="ECO:0000256" key="2">
    <source>
        <dbReference type="ARBA" id="ARBA00022729"/>
    </source>
</evidence>
<dbReference type="InterPro" id="IPR050468">
    <property type="entry name" value="Cuticle_Struct_Prot"/>
</dbReference>
<comment type="caution">
    <text evidence="5">The sequence shown here is derived from an EMBL/GenBank/DDBJ whole genome shotgun (WGS) entry which is preliminary data.</text>
</comment>
<evidence type="ECO:0000313" key="6">
    <source>
        <dbReference type="Proteomes" id="UP001497472"/>
    </source>
</evidence>
<feature type="chain" id="PRO_5043953976" evidence="4">
    <location>
        <begin position="20"/>
        <end position="101"/>
    </location>
</feature>
<gene>
    <name evidence="5" type="ORF">LNINA_LOCUS14831</name>
</gene>
<organism evidence="5 6">
    <name type="scientific">Leptosia nina</name>
    <dbReference type="NCBI Taxonomy" id="320188"/>
    <lineage>
        <taxon>Eukaryota</taxon>
        <taxon>Metazoa</taxon>
        <taxon>Ecdysozoa</taxon>
        <taxon>Arthropoda</taxon>
        <taxon>Hexapoda</taxon>
        <taxon>Insecta</taxon>
        <taxon>Pterygota</taxon>
        <taxon>Neoptera</taxon>
        <taxon>Endopterygota</taxon>
        <taxon>Lepidoptera</taxon>
        <taxon>Glossata</taxon>
        <taxon>Ditrysia</taxon>
        <taxon>Papilionoidea</taxon>
        <taxon>Pieridae</taxon>
        <taxon>Pierinae</taxon>
        <taxon>Leptosia</taxon>
    </lineage>
</organism>
<dbReference type="EMBL" id="CAVLEF010000281">
    <property type="protein sequence ID" value="CAK1556058.1"/>
    <property type="molecule type" value="Genomic_DNA"/>
</dbReference>
<feature type="signal peptide" evidence="4">
    <location>
        <begin position="1"/>
        <end position="19"/>
    </location>
</feature>
<evidence type="ECO:0000256" key="4">
    <source>
        <dbReference type="SAM" id="SignalP"/>
    </source>
</evidence>
<name>A0AAV1K4U2_9NEOP</name>
<dbReference type="PANTHER" id="PTHR10380:SF241">
    <property type="entry name" value="CUTICULAR PROTEIN 47EG-RELATED"/>
    <property type="match status" value="1"/>
</dbReference>
<keyword evidence="1 3" id="KW-0193">Cuticle</keyword>
<dbReference type="PROSITE" id="PS00233">
    <property type="entry name" value="CHIT_BIND_RR_1"/>
    <property type="match status" value="1"/>
</dbReference>
<dbReference type="PROSITE" id="PS51155">
    <property type="entry name" value="CHIT_BIND_RR_2"/>
    <property type="match status" value="1"/>
</dbReference>
<reference evidence="5 6" key="1">
    <citation type="submission" date="2023-11" db="EMBL/GenBank/DDBJ databases">
        <authorList>
            <person name="Okamura Y."/>
        </authorList>
    </citation>
    <scope>NUCLEOTIDE SEQUENCE [LARGE SCALE GENOMIC DNA]</scope>
</reference>
<dbReference type="GO" id="GO:0008010">
    <property type="term" value="F:structural constituent of chitin-based larval cuticle"/>
    <property type="evidence" value="ECO:0007669"/>
    <property type="project" value="TreeGrafter"/>
</dbReference>
<protein>
    <submittedName>
        <fullName evidence="5">Uncharacterized protein</fullName>
    </submittedName>
</protein>
<keyword evidence="6" id="KW-1185">Reference proteome</keyword>
<evidence type="ECO:0000256" key="1">
    <source>
        <dbReference type="ARBA" id="ARBA00022460"/>
    </source>
</evidence>
<keyword evidence="2 4" id="KW-0732">Signal</keyword>
<dbReference type="InterPro" id="IPR031311">
    <property type="entry name" value="CHIT_BIND_RR_consensus"/>
</dbReference>
<dbReference type="PANTHER" id="PTHR10380">
    <property type="entry name" value="CUTICLE PROTEIN"/>
    <property type="match status" value="1"/>
</dbReference>
<evidence type="ECO:0000313" key="5">
    <source>
        <dbReference type="EMBL" id="CAK1556058.1"/>
    </source>
</evidence>
<dbReference type="InterPro" id="IPR000618">
    <property type="entry name" value="Insect_cuticle"/>
</dbReference>
<sequence length="101" mass="11186">MKVLFVLLIVSSALHQSHGDDIIRNDFEVPDADGAYKWALQTEGGIYHEQRGSLQPSDSGAPSLVVEGQYQYTAPNGQIIHVFYRADKNGFQPNLRRPGST</sequence>
<accession>A0AAV1K4U2</accession>
<evidence type="ECO:0000256" key="3">
    <source>
        <dbReference type="PROSITE-ProRule" id="PRU00497"/>
    </source>
</evidence>
<dbReference type="Proteomes" id="UP001497472">
    <property type="component" value="Unassembled WGS sequence"/>
</dbReference>
<dbReference type="AlphaFoldDB" id="A0AAV1K4U2"/>